<evidence type="ECO:0000313" key="2">
    <source>
        <dbReference type="Proteomes" id="UP001056384"/>
    </source>
</evidence>
<reference evidence="1" key="1">
    <citation type="submission" date="2022-06" db="EMBL/GenBank/DDBJ databases">
        <title>Complete genome sequences of two strains of the flax pathogen Septoria linicola.</title>
        <authorList>
            <person name="Lapalu N."/>
            <person name="Simon A."/>
            <person name="Demenou B."/>
            <person name="Paumier D."/>
            <person name="Guillot M.-P."/>
            <person name="Gout L."/>
            <person name="Valade R."/>
        </authorList>
    </citation>
    <scope>NUCLEOTIDE SEQUENCE</scope>
    <source>
        <strain evidence="1">SE15195</strain>
    </source>
</reference>
<evidence type="ECO:0000313" key="1">
    <source>
        <dbReference type="EMBL" id="USW58335.1"/>
    </source>
</evidence>
<sequence>MAQRERRNTIAIGDLQGSMPETKEVFQGAVLYLPQEKEVEELAKMRVLAQKELHNDFPVKRIAGSSATLQRVKIEPWNHPIVVLSRPQNDSDMISFVMMTTVKPSSSQQQFAHIHDYIAVDPTSPISPSSVPAYAPTVTQLQYCNGYSTKRKGYVCVDPVYWTNRRNCLRWKSRDVEGGWALDAQSTALVLDRVRRRCQYMPSDRQFKPGLDNRAELAQGVHKNHAYRGNALKSSGPVYRHSTPYPRLSQPQIYAQLQGWAMTFQPCLTSLHRKRGSIGPPIIRQESSQG</sequence>
<organism evidence="1 2">
    <name type="scientific">Septoria linicola</name>
    <dbReference type="NCBI Taxonomy" id="215465"/>
    <lineage>
        <taxon>Eukaryota</taxon>
        <taxon>Fungi</taxon>
        <taxon>Dikarya</taxon>
        <taxon>Ascomycota</taxon>
        <taxon>Pezizomycotina</taxon>
        <taxon>Dothideomycetes</taxon>
        <taxon>Dothideomycetidae</taxon>
        <taxon>Mycosphaerellales</taxon>
        <taxon>Mycosphaerellaceae</taxon>
        <taxon>Septoria</taxon>
    </lineage>
</organism>
<gene>
    <name evidence="1" type="ORF">Slin15195_G116540</name>
</gene>
<name>A0A9Q9EPQ8_9PEZI</name>
<dbReference type="Proteomes" id="UP001056384">
    <property type="component" value="Chromosome 11"/>
</dbReference>
<accession>A0A9Q9EPQ8</accession>
<dbReference type="AlphaFoldDB" id="A0A9Q9EPQ8"/>
<proteinExistence type="predicted"/>
<keyword evidence="2" id="KW-1185">Reference proteome</keyword>
<protein>
    <submittedName>
        <fullName evidence="1">Uncharacterized protein</fullName>
    </submittedName>
</protein>
<dbReference type="EMBL" id="CP099428">
    <property type="protein sequence ID" value="USW58335.1"/>
    <property type="molecule type" value="Genomic_DNA"/>
</dbReference>